<dbReference type="GO" id="GO:0004518">
    <property type="term" value="F:nuclease activity"/>
    <property type="evidence" value="ECO:0007669"/>
    <property type="project" value="UniProtKB-KW"/>
</dbReference>
<dbReference type="GO" id="GO:0016788">
    <property type="term" value="F:hydrolase activity, acting on ester bonds"/>
    <property type="evidence" value="ECO:0007669"/>
    <property type="project" value="InterPro"/>
</dbReference>
<keyword evidence="3" id="KW-0378">Hydrolase</keyword>
<dbReference type="SUPFAM" id="SSF52980">
    <property type="entry name" value="Restriction endonuclease-like"/>
    <property type="match status" value="1"/>
</dbReference>
<evidence type="ECO:0000256" key="3">
    <source>
        <dbReference type="ARBA" id="ARBA00022801"/>
    </source>
</evidence>
<gene>
    <name evidence="5" type="ORF">UFOVP1077_47</name>
    <name evidence="6" type="ORF">UFOVP1316_35</name>
    <name evidence="7" type="ORF">UFOVP1428_44</name>
    <name evidence="8" type="ORF">UFOVP1526_55</name>
</gene>
<protein>
    <submittedName>
        <fullName evidence="7">VRR-NUC domain containing protein</fullName>
    </submittedName>
</protein>
<dbReference type="InterPro" id="IPR011335">
    <property type="entry name" value="Restrct_endonuc-II-like"/>
</dbReference>
<organism evidence="7">
    <name type="scientific">uncultured Caudovirales phage</name>
    <dbReference type="NCBI Taxonomy" id="2100421"/>
    <lineage>
        <taxon>Viruses</taxon>
        <taxon>Duplodnaviria</taxon>
        <taxon>Heunggongvirae</taxon>
        <taxon>Uroviricota</taxon>
        <taxon>Caudoviricetes</taxon>
        <taxon>Peduoviridae</taxon>
        <taxon>Maltschvirus</taxon>
        <taxon>Maltschvirus maltsch</taxon>
    </lineage>
</organism>
<dbReference type="EMBL" id="LR797268">
    <property type="protein sequence ID" value="CAB4197847.1"/>
    <property type="molecule type" value="Genomic_DNA"/>
</dbReference>
<evidence type="ECO:0000313" key="7">
    <source>
        <dbReference type="EMBL" id="CAB4211434.1"/>
    </source>
</evidence>
<dbReference type="GO" id="GO:0003676">
    <property type="term" value="F:nucleic acid binding"/>
    <property type="evidence" value="ECO:0007669"/>
    <property type="project" value="InterPro"/>
</dbReference>
<dbReference type="EMBL" id="LR797030">
    <property type="protein sequence ID" value="CAB4183227.1"/>
    <property type="molecule type" value="Genomic_DNA"/>
</dbReference>
<evidence type="ECO:0000259" key="4">
    <source>
        <dbReference type="SMART" id="SM00990"/>
    </source>
</evidence>
<name>A0A6J5SC34_9CAUD</name>
<comment type="cofactor">
    <cofactor evidence="1">
        <name>Mg(2+)</name>
        <dbReference type="ChEBI" id="CHEBI:18420"/>
    </cofactor>
</comment>
<dbReference type="EMBL" id="LR798376">
    <property type="protein sequence ID" value="CAB5227535.1"/>
    <property type="molecule type" value="Genomic_DNA"/>
</dbReference>
<evidence type="ECO:0000313" key="6">
    <source>
        <dbReference type="EMBL" id="CAB4197847.1"/>
    </source>
</evidence>
<dbReference type="EMBL" id="LR797374">
    <property type="protein sequence ID" value="CAB4211434.1"/>
    <property type="molecule type" value="Genomic_DNA"/>
</dbReference>
<proteinExistence type="predicted"/>
<sequence>MSQLETSFEGHLVRKLNARGYRCLKVKFLGRRGAPDRFVPKLRVFIETKRPKGGVLEDHQKREHDRLRAEGYEVLVMWTKKQVDAYVGWL</sequence>
<dbReference type="InterPro" id="IPR011856">
    <property type="entry name" value="tRNA_endonuc-like_dom_sf"/>
</dbReference>
<feature type="domain" description="VRR-NUC" evidence="4">
    <location>
        <begin position="3"/>
        <end position="81"/>
    </location>
</feature>
<evidence type="ECO:0000313" key="5">
    <source>
        <dbReference type="EMBL" id="CAB4183227.1"/>
    </source>
</evidence>
<reference evidence="7" key="1">
    <citation type="submission" date="2020-05" db="EMBL/GenBank/DDBJ databases">
        <authorList>
            <person name="Chiriac C."/>
            <person name="Salcher M."/>
            <person name="Ghai R."/>
            <person name="Kavagutti S V."/>
        </authorList>
    </citation>
    <scope>NUCLEOTIDE SEQUENCE</scope>
</reference>
<dbReference type="Gene3D" id="3.40.1350.10">
    <property type="match status" value="1"/>
</dbReference>
<dbReference type="SMART" id="SM00990">
    <property type="entry name" value="VRR_NUC"/>
    <property type="match status" value="1"/>
</dbReference>
<dbReference type="InterPro" id="IPR014883">
    <property type="entry name" value="VRR_NUC"/>
</dbReference>
<evidence type="ECO:0000256" key="1">
    <source>
        <dbReference type="ARBA" id="ARBA00001946"/>
    </source>
</evidence>
<keyword evidence="2" id="KW-0540">Nuclease</keyword>
<accession>A0A6J5SC34</accession>
<evidence type="ECO:0000313" key="8">
    <source>
        <dbReference type="EMBL" id="CAB5227535.1"/>
    </source>
</evidence>
<evidence type="ECO:0000256" key="2">
    <source>
        <dbReference type="ARBA" id="ARBA00022722"/>
    </source>
</evidence>